<reference evidence="2 3" key="1">
    <citation type="submission" date="2020-02" db="EMBL/GenBank/DDBJ databases">
        <title>Genome sequence of Roseobacter ponti.</title>
        <authorList>
            <person name="Hollensteiner J."/>
            <person name="Schneider D."/>
            <person name="Poehlein A."/>
            <person name="Daniel R."/>
        </authorList>
    </citation>
    <scope>NUCLEOTIDE SEQUENCE [LARGE SCALE GENOMIC DNA]</scope>
    <source>
        <strain evidence="2 3">DSM 106830</strain>
    </source>
</reference>
<proteinExistence type="predicted"/>
<evidence type="ECO:0000256" key="1">
    <source>
        <dbReference type="SAM" id="SignalP"/>
    </source>
</evidence>
<organism evidence="2 3">
    <name type="scientific">Roseobacter ponti</name>
    <dbReference type="NCBI Taxonomy" id="1891787"/>
    <lineage>
        <taxon>Bacteria</taxon>
        <taxon>Pseudomonadati</taxon>
        <taxon>Pseudomonadota</taxon>
        <taxon>Alphaproteobacteria</taxon>
        <taxon>Rhodobacterales</taxon>
        <taxon>Roseobacteraceae</taxon>
        <taxon>Roseobacter</taxon>
    </lineage>
</organism>
<sequence length="195" mass="21228">MVRRAVLFLGMMALAACVNGRDLNEPAVPLGDFSLGHNVVVAPHVARVPTSRELPVEDLIASVQGAVEQRFGRYDGPKDYHFGLSIEGYNLAAPGVPVLLSPKTAMIVRLTVWDDAKGIKLNPEPAQFTVVEEFSGGNIVGSGLTKTAEQQLEEISRNVAKTIENYLVGQQEKFAWFTDAAEIDTGEREEVPLPR</sequence>
<protein>
    <recommendedName>
        <fullName evidence="4">Lipoprotein</fullName>
    </recommendedName>
</protein>
<gene>
    <name evidence="2" type="ORF">G3256_02770</name>
</gene>
<feature type="chain" id="PRO_5032917937" description="Lipoprotein" evidence="1">
    <location>
        <begin position="16"/>
        <end position="195"/>
    </location>
</feature>
<dbReference type="PROSITE" id="PS51257">
    <property type="entry name" value="PROKAR_LIPOPROTEIN"/>
    <property type="match status" value="1"/>
</dbReference>
<evidence type="ECO:0000313" key="2">
    <source>
        <dbReference type="EMBL" id="QJF50163.1"/>
    </source>
</evidence>
<evidence type="ECO:0000313" key="3">
    <source>
        <dbReference type="Proteomes" id="UP000503308"/>
    </source>
</evidence>
<name>A0A858SR58_9RHOB</name>
<dbReference type="AlphaFoldDB" id="A0A858SR58"/>
<feature type="signal peptide" evidence="1">
    <location>
        <begin position="1"/>
        <end position="15"/>
    </location>
</feature>
<evidence type="ECO:0008006" key="4">
    <source>
        <dbReference type="Google" id="ProtNLM"/>
    </source>
</evidence>
<keyword evidence="3" id="KW-1185">Reference proteome</keyword>
<dbReference type="EMBL" id="CP048788">
    <property type="protein sequence ID" value="QJF50163.1"/>
    <property type="molecule type" value="Genomic_DNA"/>
</dbReference>
<accession>A0A858SR58</accession>
<dbReference type="RefSeq" id="WP_169639387.1">
    <property type="nucleotide sequence ID" value="NZ_CP048788.1"/>
</dbReference>
<keyword evidence="1" id="KW-0732">Signal</keyword>
<dbReference type="Proteomes" id="UP000503308">
    <property type="component" value="Chromosome"/>
</dbReference>
<dbReference type="KEGG" id="rpon:G3256_02770"/>